<reference evidence="3" key="2">
    <citation type="submission" date="2025-08" db="UniProtKB">
        <authorList>
            <consortium name="Ensembl"/>
        </authorList>
    </citation>
    <scope>IDENTIFICATION</scope>
</reference>
<dbReference type="GO" id="GO:0005814">
    <property type="term" value="C:centriole"/>
    <property type="evidence" value="ECO:0007669"/>
    <property type="project" value="TreeGrafter"/>
</dbReference>
<keyword evidence="4" id="KW-1185">Reference proteome</keyword>
<feature type="coiled-coil region" evidence="1">
    <location>
        <begin position="315"/>
        <end position="384"/>
    </location>
</feature>
<dbReference type="AlphaFoldDB" id="A0A671YNZ6"/>
<evidence type="ECO:0000313" key="4">
    <source>
        <dbReference type="Proteomes" id="UP000472265"/>
    </source>
</evidence>
<protein>
    <submittedName>
        <fullName evidence="3">Sodium channel and clathrin linker 1</fullName>
    </submittedName>
</protein>
<name>A0A671YNZ6_SPAAU</name>
<feature type="coiled-coil region" evidence="1">
    <location>
        <begin position="211"/>
        <end position="238"/>
    </location>
</feature>
<feature type="coiled-coil region" evidence="1">
    <location>
        <begin position="123"/>
        <end position="171"/>
    </location>
</feature>
<dbReference type="Proteomes" id="UP000472265">
    <property type="component" value="Chromosome 1"/>
</dbReference>
<keyword evidence="2" id="KW-0472">Membrane</keyword>
<feature type="coiled-coil region" evidence="1">
    <location>
        <begin position="440"/>
        <end position="516"/>
    </location>
</feature>
<reference evidence="3" key="3">
    <citation type="submission" date="2025-09" db="UniProtKB">
        <authorList>
            <consortium name="Ensembl"/>
        </authorList>
    </citation>
    <scope>IDENTIFICATION</scope>
</reference>
<dbReference type="PANTHER" id="PTHR35970:SF1">
    <property type="entry name" value="SODIUM CHANNEL AND CLATHRIN LINKER 1"/>
    <property type="match status" value="1"/>
</dbReference>
<feature type="transmembrane region" description="Helical" evidence="2">
    <location>
        <begin position="545"/>
        <end position="564"/>
    </location>
</feature>
<evidence type="ECO:0000256" key="2">
    <source>
        <dbReference type="SAM" id="Phobius"/>
    </source>
</evidence>
<organism evidence="3 4">
    <name type="scientific">Sparus aurata</name>
    <name type="common">Gilthead sea bream</name>
    <dbReference type="NCBI Taxonomy" id="8175"/>
    <lineage>
        <taxon>Eukaryota</taxon>
        <taxon>Metazoa</taxon>
        <taxon>Chordata</taxon>
        <taxon>Craniata</taxon>
        <taxon>Vertebrata</taxon>
        <taxon>Euteleostomi</taxon>
        <taxon>Actinopterygii</taxon>
        <taxon>Neopterygii</taxon>
        <taxon>Teleostei</taxon>
        <taxon>Neoteleostei</taxon>
        <taxon>Acanthomorphata</taxon>
        <taxon>Eupercaria</taxon>
        <taxon>Spariformes</taxon>
        <taxon>Sparidae</taxon>
        <taxon>Sparus</taxon>
    </lineage>
</organism>
<gene>
    <name evidence="3" type="primary">SCLT1</name>
    <name evidence="3" type="synonym">sclt1</name>
</gene>
<keyword evidence="2" id="KW-1133">Transmembrane helix</keyword>
<dbReference type="GO" id="GO:0045162">
    <property type="term" value="P:clustering of voltage-gated sodium channels"/>
    <property type="evidence" value="ECO:0007669"/>
    <property type="project" value="InterPro"/>
</dbReference>
<proteinExistence type="predicted"/>
<keyword evidence="2" id="KW-0812">Transmembrane</keyword>
<dbReference type="Ensembl" id="ENSSAUT00010068467.1">
    <property type="protein sequence ID" value="ENSSAUP00010065377.1"/>
    <property type="gene ID" value="ENSSAUG00010026146.1"/>
</dbReference>
<dbReference type="PANTHER" id="PTHR35970">
    <property type="entry name" value="SODIUM CHANNEL AND CLATHRIN LINKER 1"/>
    <property type="match status" value="1"/>
</dbReference>
<reference evidence="3" key="1">
    <citation type="submission" date="2021-04" db="EMBL/GenBank/DDBJ databases">
        <authorList>
            <consortium name="Wellcome Sanger Institute Data Sharing"/>
        </authorList>
    </citation>
    <scope>NUCLEOTIDE SEQUENCE [LARGE SCALE GENOMIC DNA]</scope>
</reference>
<accession>A0A671YNZ6</accession>
<sequence length="572" mass="66091">MTDIKVKLERVVKENERLHAELRESVEKQLHALPLASGAEGSTVDEEAFTKNLQEQVQLSEQERAQAMELWQTAAQELDRLQQAYQKTISDGQIHNAQRQQLKVHFSIPALICKVSRFLEDDVAEAQGREDAADRRLQQLQAALSQLETRLKAASQEAEAVRREQTVWERKVGELQSRCSTLEEEKYEALAKVRESVQVAEEAALQKDQALLREKQKAEELEKTKEAIKQLIQDAAVRTRKEVDNVRKQCNVQIHRMAEELSALQLATIVSMLPVVFLFEVYKEGRAEPEFRKIDALHQRCLDAERMKDDMGLTLQSTQNKLKKMEMDYSEELSRCQDEVRRLQSSLASARDDCVGVSDERLQLQQENLQLRREMDELRKATLLAQKNAKQQVSQMEQEYSLKEQGLSAQVRELEECMRSSSAEMTSLVTAQQKRTQRWKEEAKNLIQSFETKITGIKAELNRQKQRSHELEMQLETDHNTVAEYERQLAEYQEKTSRLQRRLTQAEQRATTATQQVCVITLCILCRYVVTLTWCEGFIRLECCYLSLVLFFFFSLLTADYVGITAKENSHG</sequence>
<evidence type="ECO:0000256" key="1">
    <source>
        <dbReference type="SAM" id="Coils"/>
    </source>
</evidence>
<dbReference type="InterPro" id="IPR038911">
    <property type="entry name" value="SCLT1"/>
</dbReference>
<feature type="coiled-coil region" evidence="1">
    <location>
        <begin position="1"/>
        <end position="70"/>
    </location>
</feature>
<dbReference type="GeneTree" id="ENSGT00730000111168"/>
<keyword evidence="1" id="KW-0175">Coiled coil</keyword>
<dbReference type="GO" id="GO:0060271">
    <property type="term" value="P:cilium assembly"/>
    <property type="evidence" value="ECO:0007669"/>
    <property type="project" value="TreeGrafter"/>
</dbReference>
<evidence type="ECO:0000313" key="3">
    <source>
        <dbReference type="Ensembl" id="ENSSAUP00010065377.1"/>
    </source>
</evidence>